<sequence length="156" mass="17779">MPDTSISVRPFVDDGDSSLATRNPISSADNLLPRTTYFEFIAFSWLGGSLLTSEKRENKTEMRRDETRRSTIKCSSSYLLRVMIRSTLELQTVTDCKPPLSASKFSIWRPQKTVKIPMRMHDELNLKAILEDDYLAEGDNFKLNDGYLMQCRSSAA</sequence>
<accession>A0AA40FER3</accession>
<organism evidence="1 2">
    <name type="scientific">Melipona bicolor</name>
    <dbReference type="NCBI Taxonomy" id="60889"/>
    <lineage>
        <taxon>Eukaryota</taxon>
        <taxon>Metazoa</taxon>
        <taxon>Ecdysozoa</taxon>
        <taxon>Arthropoda</taxon>
        <taxon>Hexapoda</taxon>
        <taxon>Insecta</taxon>
        <taxon>Pterygota</taxon>
        <taxon>Neoptera</taxon>
        <taxon>Endopterygota</taxon>
        <taxon>Hymenoptera</taxon>
        <taxon>Apocrita</taxon>
        <taxon>Aculeata</taxon>
        <taxon>Apoidea</taxon>
        <taxon>Anthophila</taxon>
        <taxon>Apidae</taxon>
        <taxon>Melipona</taxon>
    </lineage>
</organism>
<reference evidence="1" key="1">
    <citation type="submission" date="2021-10" db="EMBL/GenBank/DDBJ databases">
        <title>Melipona bicolor Genome sequencing and assembly.</title>
        <authorList>
            <person name="Araujo N.S."/>
            <person name="Arias M.C."/>
        </authorList>
    </citation>
    <scope>NUCLEOTIDE SEQUENCE</scope>
    <source>
        <strain evidence="1">USP_2M_L1-L4_2017</strain>
        <tissue evidence="1">Whole body</tissue>
    </source>
</reference>
<gene>
    <name evidence="1" type="ORF">K0M31_016883</name>
</gene>
<name>A0AA40FER3_9HYME</name>
<proteinExistence type="predicted"/>
<dbReference type="Proteomes" id="UP001177670">
    <property type="component" value="Unassembled WGS sequence"/>
</dbReference>
<evidence type="ECO:0000313" key="2">
    <source>
        <dbReference type="Proteomes" id="UP001177670"/>
    </source>
</evidence>
<comment type="caution">
    <text evidence="1">The sequence shown here is derived from an EMBL/GenBank/DDBJ whole genome shotgun (WGS) entry which is preliminary data.</text>
</comment>
<dbReference type="EMBL" id="JAHYIQ010000054">
    <property type="protein sequence ID" value="KAK1117186.1"/>
    <property type="molecule type" value="Genomic_DNA"/>
</dbReference>
<evidence type="ECO:0000313" key="1">
    <source>
        <dbReference type="EMBL" id="KAK1117186.1"/>
    </source>
</evidence>
<dbReference type="AlphaFoldDB" id="A0AA40FER3"/>
<protein>
    <submittedName>
        <fullName evidence="1">Uncharacterized protein</fullName>
    </submittedName>
</protein>
<keyword evidence="2" id="KW-1185">Reference proteome</keyword>